<evidence type="ECO:0000313" key="3">
    <source>
        <dbReference type="EMBL" id="RAJ11511.1"/>
    </source>
</evidence>
<dbReference type="GO" id="GO:0006508">
    <property type="term" value="P:proteolysis"/>
    <property type="evidence" value="ECO:0007669"/>
    <property type="project" value="UniProtKB-KW"/>
</dbReference>
<keyword evidence="1" id="KW-0472">Membrane</keyword>
<accession>A0A327R499</accession>
<organism evidence="3 4">
    <name type="scientific">Arenibacter echinorum</name>
    <dbReference type="NCBI Taxonomy" id="440515"/>
    <lineage>
        <taxon>Bacteria</taxon>
        <taxon>Pseudomonadati</taxon>
        <taxon>Bacteroidota</taxon>
        <taxon>Flavobacteriia</taxon>
        <taxon>Flavobacteriales</taxon>
        <taxon>Flavobacteriaceae</taxon>
        <taxon>Arenibacter</taxon>
    </lineage>
</organism>
<feature type="domain" description="CAAX prenyl protease 2/Lysostaphin resistance protein A-like" evidence="2">
    <location>
        <begin position="124"/>
        <end position="225"/>
    </location>
</feature>
<dbReference type="PANTHER" id="PTHR35797">
    <property type="entry name" value="PROTEASE-RELATED"/>
    <property type="match status" value="1"/>
</dbReference>
<evidence type="ECO:0000259" key="2">
    <source>
        <dbReference type="Pfam" id="PF02517"/>
    </source>
</evidence>
<dbReference type="Proteomes" id="UP000249696">
    <property type="component" value="Unassembled WGS sequence"/>
</dbReference>
<dbReference type="EMBL" id="QLLN01000004">
    <property type="protein sequence ID" value="RAJ11511.1"/>
    <property type="molecule type" value="Genomic_DNA"/>
</dbReference>
<dbReference type="RefSeq" id="WP_111623900.1">
    <property type="nucleotide sequence ID" value="NZ_QLLN01000004.1"/>
</dbReference>
<feature type="transmembrane region" description="Helical" evidence="1">
    <location>
        <begin position="12"/>
        <end position="31"/>
    </location>
</feature>
<name>A0A327R499_9FLAO</name>
<dbReference type="PANTHER" id="PTHR35797:SF1">
    <property type="entry name" value="PROTEASE"/>
    <property type="match status" value="1"/>
</dbReference>
<sequence>MKSIFSKHPVLIYFALVFIISWSMVVLLFGTKGIPATGELQESIGMTILLGPSISGILLTLIYDKRKGLQIMFSKLLKWKIGLKWYFIALLTAPLTTLLGILLFSFFSENYSPNFVTSDDLFSLISLGIIGGVFVAIFEELGWTGFAIPKLKSRFGVFNTGMIVGILWGAWHFILFWEKDSFSKTLPFLLLILRLFIWLPAYRIIMVWLYDNTSSLLIIVLMHTSLVASLVIIDPTLSNTELMIYILIRAIILWAIVGSIFLWKPIKNKKTMSEMG</sequence>
<feature type="transmembrane region" description="Helical" evidence="1">
    <location>
        <begin position="85"/>
        <end position="107"/>
    </location>
</feature>
<feature type="transmembrane region" description="Helical" evidence="1">
    <location>
        <begin position="155"/>
        <end position="174"/>
    </location>
</feature>
<dbReference type="InterPro" id="IPR003675">
    <property type="entry name" value="Rce1/LyrA-like_dom"/>
</dbReference>
<feature type="transmembrane region" description="Helical" evidence="1">
    <location>
        <begin position="43"/>
        <end position="64"/>
    </location>
</feature>
<keyword evidence="1" id="KW-1133">Transmembrane helix</keyword>
<feature type="transmembrane region" description="Helical" evidence="1">
    <location>
        <begin position="216"/>
        <end position="237"/>
    </location>
</feature>
<feature type="transmembrane region" description="Helical" evidence="1">
    <location>
        <begin position="186"/>
        <end position="209"/>
    </location>
</feature>
<proteinExistence type="predicted"/>
<feature type="transmembrane region" description="Helical" evidence="1">
    <location>
        <begin position="243"/>
        <end position="263"/>
    </location>
</feature>
<dbReference type="InterPro" id="IPR042150">
    <property type="entry name" value="MmRce1-like"/>
</dbReference>
<dbReference type="GO" id="GO:0004175">
    <property type="term" value="F:endopeptidase activity"/>
    <property type="evidence" value="ECO:0007669"/>
    <property type="project" value="UniProtKB-ARBA"/>
</dbReference>
<gene>
    <name evidence="3" type="ORF">LV92_02439</name>
</gene>
<dbReference type="GO" id="GO:0080120">
    <property type="term" value="P:CAAX-box protein maturation"/>
    <property type="evidence" value="ECO:0007669"/>
    <property type="project" value="UniProtKB-ARBA"/>
</dbReference>
<dbReference type="AlphaFoldDB" id="A0A327R499"/>
<reference evidence="3 4" key="1">
    <citation type="submission" date="2018-06" db="EMBL/GenBank/DDBJ databases">
        <title>Genomic Encyclopedia of Archaeal and Bacterial Type Strains, Phase II (KMG-II): from individual species to whole genera.</title>
        <authorList>
            <person name="Goeker M."/>
        </authorList>
    </citation>
    <scope>NUCLEOTIDE SEQUENCE [LARGE SCALE GENOMIC DNA]</scope>
    <source>
        <strain evidence="3 4">DSM 23522</strain>
    </source>
</reference>
<comment type="caution">
    <text evidence="3">The sequence shown here is derived from an EMBL/GenBank/DDBJ whole genome shotgun (WGS) entry which is preliminary data.</text>
</comment>
<protein>
    <submittedName>
        <fullName evidence="3">CAAX prenyl protease-like protein</fullName>
    </submittedName>
</protein>
<keyword evidence="3" id="KW-0378">Hydrolase</keyword>
<evidence type="ECO:0000313" key="4">
    <source>
        <dbReference type="Proteomes" id="UP000249696"/>
    </source>
</evidence>
<keyword evidence="4" id="KW-1185">Reference proteome</keyword>
<evidence type="ECO:0000256" key="1">
    <source>
        <dbReference type="SAM" id="Phobius"/>
    </source>
</evidence>
<dbReference type="Pfam" id="PF02517">
    <property type="entry name" value="Rce1-like"/>
    <property type="match status" value="1"/>
</dbReference>
<keyword evidence="1" id="KW-0812">Transmembrane</keyword>
<feature type="transmembrane region" description="Helical" evidence="1">
    <location>
        <begin position="122"/>
        <end position="143"/>
    </location>
</feature>
<keyword evidence="3" id="KW-0645">Protease</keyword>
<dbReference type="OrthoDB" id="9777755at2"/>